<keyword evidence="1" id="KW-0812">Transmembrane</keyword>
<feature type="transmembrane region" description="Helical" evidence="1">
    <location>
        <begin position="340"/>
        <end position="359"/>
    </location>
</feature>
<dbReference type="EMBL" id="NOXG01000001">
    <property type="protein sequence ID" value="PYD76956.1"/>
    <property type="molecule type" value="Genomic_DNA"/>
</dbReference>
<accession>A0A318QB84</accession>
<proteinExistence type="predicted"/>
<dbReference type="Proteomes" id="UP000247609">
    <property type="component" value="Unassembled WGS sequence"/>
</dbReference>
<feature type="transmembrane region" description="Helical" evidence="1">
    <location>
        <begin position="223"/>
        <end position="246"/>
    </location>
</feature>
<evidence type="ECO:0000313" key="3">
    <source>
        <dbReference type="Proteomes" id="UP000247609"/>
    </source>
</evidence>
<reference evidence="2 3" key="1">
    <citation type="submission" date="2017-07" db="EMBL/GenBank/DDBJ databases">
        <title>A draft genome sequence of Komagataeibacter sp. T5K1.</title>
        <authorList>
            <person name="Skraban J."/>
            <person name="Cleenwerck I."/>
            <person name="Vandamme P."/>
            <person name="Trcek J."/>
        </authorList>
    </citation>
    <scope>NUCLEOTIDE SEQUENCE [LARGE SCALE GENOMIC DNA]</scope>
    <source>
        <strain evidence="2 3">T5K1</strain>
    </source>
</reference>
<feature type="transmembrane region" description="Helical" evidence="1">
    <location>
        <begin position="392"/>
        <end position="410"/>
    </location>
</feature>
<evidence type="ECO:0000256" key="1">
    <source>
        <dbReference type="SAM" id="Phobius"/>
    </source>
</evidence>
<dbReference type="AlphaFoldDB" id="A0A318QB84"/>
<evidence type="ECO:0000313" key="2">
    <source>
        <dbReference type="EMBL" id="PYD76956.1"/>
    </source>
</evidence>
<organism evidence="2 3">
    <name type="scientific">Novacetimonas pomaceti</name>
    <dbReference type="NCBI Taxonomy" id="2021998"/>
    <lineage>
        <taxon>Bacteria</taxon>
        <taxon>Pseudomonadati</taxon>
        <taxon>Pseudomonadota</taxon>
        <taxon>Alphaproteobacteria</taxon>
        <taxon>Acetobacterales</taxon>
        <taxon>Acetobacteraceae</taxon>
        <taxon>Novacetimonas</taxon>
    </lineage>
</organism>
<sequence length="415" mass="42796">MVMAGLSLWLGMAVCWPYLSALALAVPSRGGERTRAAVLSVAELAWAIGWWLSRGMEARDGMLLCPPVLLCLVVMVPRARPRTWGWHERIDAIVAQCVAGNAMAAMAADDVDVTIALLGLGMLARAVPLSLRHGRGRGGWRIFHGGITGLVMAQAGALVLSPLGNGPLDGLGMVLLVAGLLGACGLFGASLPTGRDDAMGIVSVAPVLYLLSGPVVSLDAHRAAMTLQAMMIGVGCLMVWSAALSLRLGQGQEEGQAAPLSQGRVMLAWIGLAVAGVGAGGPVGIRASVLALMAVCLSAPLRPRSLPWPVLFRHIRAGLPPGMPFVAMMMTLVAVARISVWGVIVLLPALWLLLVAALARDDDAPVRSARPTRPAGGTTDGAMAPDVMARNAAGLALLVLLTGGVLVVAWHGGGQ</sequence>
<protein>
    <submittedName>
        <fullName evidence="2">Uncharacterized protein</fullName>
    </submittedName>
</protein>
<gene>
    <name evidence="2" type="ORF">CFR71_00975</name>
</gene>
<keyword evidence="1" id="KW-0472">Membrane</keyword>
<name>A0A318QB84_9PROT</name>
<feature type="transmembrane region" description="Helical" evidence="1">
    <location>
        <begin position="267"/>
        <end position="295"/>
    </location>
</feature>
<feature type="transmembrane region" description="Helical" evidence="1">
    <location>
        <begin position="198"/>
        <end position="217"/>
    </location>
</feature>
<feature type="transmembrane region" description="Helical" evidence="1">
    <location>
        <begin position="170"/>
        <end position="191"/>
    </location>
</feature>
<feature type="transmembrane region" description="Helical" evidence="1">
    <location>
        <begin position="143"/>
        <end position="164"/>
    </location>
</feature>
<keyword evidence="1" id="KW-1133">Transmembrane helix</keyword>
<comment type="caution">
    <text evidence="2">The sequence shown here is derived from an EMBL/GenBank/DDBJ whole genome shotgun (WGS) entry which is preliminary data.</text>
</comment>